<evidence type="ECO:0000256" key="1">
    <source>
        <dbReference type="SAM" id="MobiDB-lite"/>
    </source>
</evidence>
<dbReference type="EMBL" id="ML119717">
    <property type="protein sequence ID" value="RPA78015.1"/>
    <property type="molecule type" value="Genomic_DNA"/>
</dbReference>
<feature type="region of interest" description="Disordered" evidence="1">
    <location>
        <begin position="1"/>
        <end position="36"/>
    </location>
</feature>
<dbReference type="Proteomes" id="UP000275078">
    <property type="component" value="Unassembled WGS sequence"/>
</dbReference>
<gene>
    <name evidence="2" type="ORF">BJ508DRAFT_309627</name>
</gene>
<organism evidence="2 3">
    <name type="scientific">Ascobolus immersus RN42</name>
    <dbReference type="NCBI Taxonomy" id="1160509"/>
    <lineage>
        <taxon>Eukaryota</taxon>
        <taxon>Fungi</taxon>
        <taxon>Dikarya</taxon>
        <taxon>Ascomycota</taxon>
        <taxon>Pezizomycotina</taxon>
        <taxon>Pezizomycetes</taxon>
        <taxon>Pezizales</taxon>
        <taxon>Ascobolaceae</taxon>
        <taxon>Ascobolus</taxon>
    </lineage>
</organism>
<reference evidence="2 3" key="1">
    <citation type="journal article" date="2018" name="Nat. Ecol. Evol.">
        <title>Pezizomycetes genomes reveal the molecular basis of ectomycorrhizal truffle lifestyle.</title>
        <authorList>
            <person name="Murat C."/>
            <person name="Payen T."/>
            <person name="Noel B."/>
            <person name="Kuo A."/>
            <person name="Morin E."/>
            <person name="Chen J."/>
            <person name="Kohler A."/>
            <person name="Krizsan K."/>
            <person name="Balestrini R."/>
            <person name="Da Silva C."/>
            <person name="Montanini B."/>
            <person name="Hainaut M."/>
            <person name="Levati E."/>
            <person name="Barry K.W."/>
            <person name="Belfiori B."/>
            <person name="Cichocki N."/>
            <person name="Clum A."/>
            <person name="Dockter R.B."/>
            <person name="Fauchery L."/>
            <person name="Guy J."/>
            <person name="Iotti M."/>
            <person name="Le Tacon F."/>
            <person name="Lindquist E.A."/>
            <person name="Lipzen A."/>
            <person name="Malagnac F."/>
            <person name="Mello A."/>
            <person name="Molinier V."/>
            <person name="Miyauchi S."/>
            <person name="Poulain J."/>
            <person name="Riccioni C."/>
            <person name="Rubini A."/>
            <person name="Sitrit Y."/>
            <person name="Splivallo R."/>
            <person name="Traeger S."/>
            <person name="Wang M."/>
            <person name="Zifcakova L."/>
            <person name="Wipf D."/>
            <person name="Zambonelli A."/>
            <person name="Paolocci F."/>
            <person name="Nowrousian M."/>
            <person name="Ottonello S."/>
            <person name="Baldrian P."/>
            <person name="Spatafora J.W."/>
            <person name="Henrissat B."/>
            <person name="Nagy L.G."/>
            <person name="Aury J.M."/>
            <person name="Wincker P."/>
            <person name="Grigoriev I.V."/>
            <person name="Bonfante P."/>
            <person name="Martin F.M."/>
        </authorList>
    </citation>
    <scope>NUCLEOTIDE SEQUENCE [LARGE SCALE GENOMIC DNA]</scope>
    <source>
        <strain evidence="2 3">RN42</strain>
    </source>
</reference>
<protein>
    <submittedName>
        <fullName evidence="2">Uncharacterized protein</fullName>
    </submittedName>
</protein>
<proteinExistence type="predicted"/>
<evidence type="ECO:0000313" key="3">
    <source>
        <dbReference type="Proteomes" id="UP000275078"/>
    </source>
</evidence>
<evidence type="ECO:0000313" key="2">
    <source>
        <dbReference type="EMBL" id="RPA78015.1"/>
    </source>
</evidence>
<dbReference type="AlphaFoldDB" id="A0A3N4HW41"/>
<name>A0A3N4HW41_ASCIM</name>
<feature type="compositionally biased region" description="Basic and acidic residues" evidence="1">
    <location>
        <begin position="13"/>
        <end position="32"/>
    </location>
</feature>
<keyword evidence="3" id="KW-1185">Reference proteome</keyword>
<sequence>MDRQIEIPSGGARTDDNEPDGRGPDGTGRTEEMAPWLDSALAGSYRPEWLGQEESGGISSGKQLEITGRLWIEPFGGCHGRLEIGGWLVRHLQRPIFPFNMTDETTTGPNLRSRHLTTCLGFVEERPANSKPRGQPRESVVEVTCRKCETPGGTTAVVSDTSHDDRSCTQVFLLEFNVGGAWYLQF</sequence>
<accession>A0A3N4HW41</accession>